<dbReference type="EMBL" id="DVGZ01000041">
    <property type="protein sequence ID" value="HIR46855.1"/>
    <property type="molecule type" value="Genomic_DNA"/>
</dbReference>
<comment type="caution">
    <text evidence="1">The sequence shown here is derived from an EMBL/GenBank/DDBJ whole genome shotgun (WGS) entry which is preliminary data.</text>
</comment>
<dbReference type="InterPro" id="IPR043740">
    <property type="entry name" value="DUF5685"/>
</dbReference>
<protein>
    <submittedName>
        <fullName evidence="1">Uncharacterized protein</fullName>
    </submittedName>
</protein>
<dbReference type="Pfam" id="PF18937">
    <property type="entry name" value="DUF5685"/>
    <property type="match status" value="1"/>
</dbReference>
<proteinExistence type="predicted"/>
<dbReference type="AlphaFoldDB" id="A0A9D1ANQ1"/>
<reference evidence="1" key="1">
    <citation type="submission" date="2020-10" db="EMBL/GenBank/DDBJ databases">
        <authorList>
            <person name="Gilroy R."/>
        </authorList>
    </citation>
    <scope>NUCLEOTIDE SEQUENCE</scope>
    <source>
        <strain evidence="1">ChiSxjej1B13-7958</strain>
    </source>
</reference>
<reference evidence="1" key="2">
    <citation type="journal article" date="2021" name="PeerJ">
        <title>Extensive microbial diversity within the chicken gut microbiome revealed by metagenomics and culture.</title>
        <authorList>
            <person name="Gilroy R."/>
            <person name="Ravi A."/>
            <person name="Getino M."/>
            <person name="Pursley I."/>
            <person name="Horton D.L."/>
            <person name="Alikhan N.F."/>
            <person name="Baker D."/>
            <person name="Gharbi K."/>
            <person name="Hall N."/>
            <person name="Watson M."/>
            <person name="Adriaenssens E.M."/>
            <person name="Foster-Nyarko E."/>
            <person name="Jarju S."/>
            <person name="Secka A."/>
            <person name="Antonio M."/>
            <person name="Oren A."/>
            <person name="Chaudhuri R.R."/>
            <person name="La Ragione R."/>
            <person name="Hildebrand F."/>
            <person name="Pallen M.J."/>
        </authorList>
    </citation>
    <scope>NUCLEOTIDE SEQUENCE</scope>
    <source>
        <strain evidence="1">ChiSxjej1B13-7958</strain>
    </source>
</reference>
<sequence>MFGYVRPWKPELLVKEWEQYRAVYCGLCRRLGETCGAVSRLSLSYDGTFLAMLLLGLEGGCTGFEQKRCVVNPAKRCGFCQTRGDSLDVAAALTVILAWYKLRDDRKDEGAGKKVRSVLLTPLASPGHRRAKKRFSHLEELAAAYLEAQDRAERDPEAGLDACADPTAHLLEEALVYAVFREKPEDAVLGRVLRQLGYHLGRWIYLMDAADDWKDDLRRGSFNPFIRKFSLSGTPDEEQAVRLRDYANETLNMSMAQLNASFSLLDLQQFEPILRNIITQGMPQMQRQILYQEKKENGNVGSV</sequence>
<dbReference type="Proteomes" id="UP000824242">
    <property type="component" value="Unassembled WGS sequence"/>
</dbReference>
<evidence type="ECO:0000313" key="2">
    <source>
        <dbReference type="Proteomes" id="UP000824242"/>
    </source>
</evidence>
<accession>A0A9D1ANQ1</accession>
<evidence type="ECO:0000313" key="1">
    <source>
        <dbReference type="EMBL" id="HIR46855.1"/>
    </source>
</evidence>
<gene>
    <name evidence="1" type="ORF">IAB89_04215</name>
</gene>
<name>A0A9D1ANQ1_9FIRM</name>
<organism evidence="1 2">
    <name type="scientific">Candidatus Caccousia avicola</name>
    <dbReference type="NCBI Taxonomy" id="2840721"/>
    <lineage>
        <taxon>Bacteria</taxon>
        <taxon>Bacillati</taxon>
        <taxon>Bacillota</taxon>
        <taxon>Clostridia</taxon>
        <taxon>Eubacteriales</taxon>
        <taxon>Oscillospiraceae</taxon>
        <taxon>Oscillospiraceae incertae sedis</taxon>
        <taxon>Candidatus Caccousia</taxon>
    </lineage>
</organism>